<organism evidence="1 2">
    <name type="scientific">Neurospora tetrasperma (strain FGSC 2508 / ATCC MYA-4615 / P0657)</name>
    <dbReference type="NCBI Taxonomy" id="510951"/>
    <lineage>
        <taxon>Eukaryota</taxon>
        <taxon>Fungi</taxon>
        <taxon>Dikarya</taxon>
        <taxon>Ascomycota</taxon>
        <taxon>Pezizomycotina</taxon>
        <taxon>Sordariomycetes</taxon>
        <taxon>Sordariomycetidae</taxon>
        <taxon>Sordariales</taxon>
        <taxon>Sordariaceae</taxon>
        <taxon>Neurospora</taxon>
    </lineage>
</organism>
<dbReference type="VEuPathDB" id="FungiDB:NEUTE1DRAFT_98081"/>
<dbReference type="RefSeq" id="XP_009848096.1">
    <property type="nucleotide sequence ID" value="XM_009849794.1"/>
</dbReference>
<dbReference type="KEGG" id="nte:NEUTE1DRAFT98081"/>
<protein>
    <submittedName>
        <fullName evidence="1">Uncharacterized protein</fullName>
    </submittedName>
</protein>
<dbReference type="GeneID" id="20831812"/>
<name>F8MF69_NEUT8</name>
<proteinExistence type="predicted"/>
<evidence type="ECO:0000313" key="1">
    <source>
        <dbReference type="EMBL" id="EGO60923.1"/>
    </source>
</evidence>
<dbReference type="HOGENOM" id="CLU_2979655_0_0_1"/>
<dbReference type="AlphaFoldDB" id="F8MF69"/>
<reference evidence="2" key="1">
    <citation type="journal article" date="2011" name="Genetics">
        <title>Massive changes in genome architecture accompany the transition to self-fertility in the filamentous fungus Neurospora tetrasperma.</title>
        <authorList>
            <person name="Ellison C.E."/>
            <person name="Stajich J.E."/>
            <person name="Jacobson D.J."/>
            <person name="Natvig D.O."/>
            <person name="Lapidus A."/>
            <person name="Foster B."/>
            <person name="Aerts A."/>
            <person name="Riley R."/>
            <person name="Lindquist E.A."/>
            <person name="Grigoriev I.V."/>
            <person name="Taylor J.W."/>
        </authorList>
    </citation>
    <scope>NUCLEOTIDE SEQUENCE [LARGE SCALE GENOMIC DNA]</scope>
    <source>
        <strain evidence="2">FGSC 2508 / P0657</strain>
    </source>
</reference>
<evidence type="ECO:0000313" key="2">
    <source>
        <dbReference type="Proteomes" id="UP000008065"/>
    </source>
</evidence>
<dbReference type="EMBL" id="GL891302">
    <property type="protein sequence ID" value="EGO60923.1"/>
    <property type="molecule type" value="Genomic_DNA"/>
</dbReference>
<sequence>MHATAPSPSVYPPPPICLHMHRKDGVVPPQVRSRFADIHERKHGLAHVGTVSTIDVGI</sequence>
<dbReference type="Proteomes" id="UP000008065">
    <property type="component" value="Unassembled WGS sequence"/>
</dbReference>
<accession>F8MF69</accession>
<keyword evidence="2" id="KW-1185">Reference proteome</keyword>
<gene>
    <name evidence="1" type="ORF">NEUTE1DRAFT_98081</name>
</gene>